<dbReference type="VEuPathDB" id="FungiDB:FOXG_14038"/>
<feature type="chain" id="PRO_5010613740" description="DUF7732 domain-containing protein" evidence="2">
    <location>
        <begin position="19"/>
        <end position="271"/>
    </location>
</feature>
<dbReference type="STRING" id="426428.A0A0D2Y885"/>
<gene>
    <name evidence="4" type="primary">28955245</name>
</gene>
<keyword evidence="2" id="KW-0732">Signal</keyword>
<feature type="region of interest" description="Disordered" evidence="1">
    <location>
        <begin position="31"/>
        <end position="105"/>
    </location>
</feature>
<reference evidence="4" key="2">
    <citation type="submission" date="2025-05" db="UniProtKB">
        <authorList>
            <consortium name="EnsemblFungi"/>
        </authorList>
    </citation>
    <scope>IDENTIFICATION</scope>
    <source>
        <strain evidence="4">4287 / CBS 123668 / FGSC 9935 / NRRL 34936</strain>
    </source>
</reference>
<evidence type="ECO:0000256" key="1">
    <source>
        <dbReference type="SAM" id="MobiDB-lite"/>
    </source>
</evidence>
<reference evidence="5" key="1">
    <citation type="journal article" date="2012" name="Mol. Plant Microbe Interact.">
        <title>A highly conserved effector in Fusarium oxysporum is required for full virulence on Arabidopsis.</title>
        <authorList>
            <person name="Thatcher L.F."/>
            <person name="Gardiner D.M."/>
            <person name="Kazan K."/>
            <person name="Manners J."/>
        </authorList>
    </citation>
    <scope>NUCLEOTIDE SEQUENCE [LARGE SCALE GENOMIC DNA]</scope>
    <source>
        <strain evidence="5">Fo5176</strain>
    </source>
</reference>
<evidence type="ECO:0000256" key="2">
    <source>
        <dbReference type="SAM" id="SignalP"/>
    </source>
</evidence>
<dbReference type="Proteomes" id="UP000002489">
    <property type="component" value="Unassembled WGS sequence"/>
</dbReference>
<feature type="compositionally biased region" description="Gly residues" evidence="1">
    <location>
        <begin position="48"/>
        <end position="70"/>
    </location>
</feature>
<evidence type="ECO:0000313" key="4">
    <source>
        <dbReference type="EnsemblFungi" id="FOXG_12501P0"/>
    </source>
</evidence>
<dbReference type="EnsemblFungi" id="FOXG_12501T0">
    <property type="protein sequence ID" value="FOXG_12501P0"/>
    <property type="gene ID" value="FOXG_12501"/>
</dbReference>
<dbReference type="AlphaFoldDB" id="A0A0D2Y885"/>
<dbReference type="InterPro" id="IPR056634">
    <property type="entry name" value="DUF7732"/>
</dbReference>
<accession>A0A0D2Y885</accession>
<name>A0A0D2Y885_FUSOF</name>
<organism evidence="4 5">
    <name type="scientific">Fusarium oxysporum (strain Fo5176)</name>
    <name type="common">Fusarium vascular wilt</name>
    <dbReference type="NCBI Taxonomy" id="660025"/>
    <lineage>
        <taxon>Eukaryota</taxon>
        <taxon>Fungi</taxon>
        <taxon>Dikarya</taxon>
        <taxon>Ascomycota</taxon>
        <taxon>Pezizomycotina</taxon>
        <taxon>Sordariomycetes</taxon>
        <taxon>Hypocreomycetidae</taxon>
        <taxon>Hypocreales</taxon>
        <taxon>Nectriaceae</taxon>
        <taxon>Fusarium</taxon>
        <taxon>Fusarium oxysporum species complex</taxon>
    </lineage>
</organism>
<dbReference type="EnsemblFungi" id="FOXG_14038T0">
    <property type="protein sequence ID" value="FOXG_14038P0"/>
    <property type="gene ID" value="FOXG_14038"/>
</dbReference>
<evidence type="ECO:0000259" key="3">
    <source>
        <dbReference type="Pfam" id="PF24866"/>
    </source>
</evidence>
<dbReference type="PANTHER" id="PTHR42091:SF1">
    <property type="entry name" value="CONSERVED GLYCINE-RICH PROTEIN (AFU_ORTHOLOGUE AFUA_7G02440)"/>
    <property type="match status" value="1"/>
</dbReference>
<proteinExistence type="predicted"/>
<dbReference type="PANTHER" id="PTHR42091">
    <property type="entry name" value="CONSERVED GLYCINE-RICH PROTEIN (AFU_ORTHOLOGUE AFUA_7G02440)"/>
    <property type="match status" value="1"/>
</dbReference>
<feature type="domain" description="DUF7732" evidence="3">
    <location>
        <begin position="112"/>
        <end position="235"/>
    </location>
</feature>
<sequence length="271" mass="28084">MRPDFALVLLTLITPAVASVIGATPRIERVEGETNSDKHELYKRRGGGKGGWRGGSSGRGGSAGSSGGSSAGENSRGSSNKGPSDSFRPGSSGNDGSSHGRGPQPAFCGGQYYPGGSTIPYNAGDVSPGGVTPYMIGGAALAFWPGTWLYGAYVYLYMHTYHYHNETSDEGEERGVLCGCSQYECCACDYNNNTQYFNELIGNGSYDGLNKSIVNVAEVNGTVMILINGTLPNNTALPDVKAPGSAAARRMVGASQYLLVTAAVIAAAIVA</sequence>
<feature type="signal peptide" evidence="2">
    <location>
        <begin position="1"/>
        <end position="18"/>
    </location>
</feature>
<dbReference type="VEuPathDB" id="FungiDB:FOXG_12501"/>
<evidence type="ECO:0000313" key="5">
    <source>
        <dbReference type="Proteomes" id="UP000002489"/>
    </source>
</evidence>
<protein>
    <recommendedName>
        <fullName evidence="3">DUF7732 domain-containing protein</fullName>
    </recommendedName>
</protein>
<dbReference type="Pfam" id="PF24866">
    <property type="entry name" value="DUF7732"/>
    <property type="match status" value="1"/>
</dbReference>
<feature type="compositionally biased region" description="Basic and acidic residues" evidence="1">
    <location>
        <begin position="31"/>
        <end position="40"/>
    </location>
</feature>